<keyword evidence="3" id="KW-1185">Reference proteome</keyword>
<dbReference type="Proteomes" id="UP000594621">
    <property type="component" value="Chromosome"/>
</dbReference>
<dbReference type="InterPro" id="IPR018912">
    <property type="entry name" value="DUF2478"/>
</dbReference>
<proteinExistence type="predicted"/>
<accession>A0A7S9D126</accession>
<feature type="region of interest" description="Disordered" evidence="1">
    <location>
        <begin position="61"/>
        <end position="84"/>
    </location>
</feature>
<evidence type="ECO:0000256" key="1">
    <source>
        <dbReference type="SAM" id="MobiDB-lite"/>
    </source>
</evidence>
<feature type="compositionally biased region" description="Basic and acidic residues" evidence="1">
    <location>
        <begin position="66"/>
        <end position="84"/>
    </location>
</feature>
<dbReference type="Pfam" id="PF10649">
    <property type="entry name" value="DUF2478"/>
    <property type="match status" value="1"/>
</dbReference>
<dbReference type="KEGG" id="bcou:IC761_22275"/>
<evidence type="ECO:0000313" key="3">
    <source>
        <dbReference type="Proteomes" id="UP000594621"/>
    </source>
</evidence>
<dbReference type="AlphaFoldDB" id="A0A7S9D126"/>
<organism evidence="2 3">
    <name type="scientific">Bradyrhizobium commune</name>
    <dbReference type="NCBI Taxonomy" id="83627"/>
    <lineage>
        <taxon>Bacteria</taxon>
        <taxon>Pseudomonadati</taxon>
        <taxon>Pseudomonadota</taxon>
        <taxon>Alphaproteobacteria</taxon>
        <taxon>Hyphomicrobiales</taxon>
        <taxon>Nitrobacteraceae</taxon>
        <taxon>Bradyrhizobium</taxon>
    </lineage>
</organism>
<name>A0A7S9D126_9BRAD</name>
<protein>
    <submittedName>
        <fullName evidence="2">DUF2478 domain-containing protein</fullName>
    </submittedName>
</protein>
<gene>
    <name evidence="2" type="ORF">IC761_22275</name>
</gene>
<dbReference type="RefSeq" id="WP_195798776.1">
    <property type="nucleotide sequence ID" value="NZ_CP061379.1"/>
</dbReference>
<sequence>MFDAQCDLAALVYEPHRDPDAVLRNFAADLNVHGFRVVGMVQAGQAACASSSAAIVMRWKRGGRASRPETRNPRSDHIRRSAKF</sequence>
<dbReference type="EMBL" id="CP061379">
    <property type="protein sequence ID" value="QPF89237.1"/>
    <property type="molecule type" value="Genomic_DNA"/>
</dbReference>
<evidence type="ECO:0000313" key="2">
    <source>
        <dbReference type="EMBL" id="QPF89237.1"/>
    </source>
</evidence>
<reference evidence="2 3" key="1">
    <citation type="submission" date="2020-09" db="EMBL/GenBank/DDBJ databases">
        <title>Complete genomes of bradyrhizobia occurring on native shrubby legumes in Australia.</title>
        <authorList>
            <person name="Lafay B."/>
        </authorList>
    </citation>
    <scope>NUCLEOTIDE SEQUENCE [LARGE SCALE GENOMIC DNA]</scope>
    <source>
        <strain evidence="2 3">BDV5040</strain>
    </source>
</reference>